<dbReference type="InterPro" id="IPR006502">
    <property type="entry name" value="PDDEXK-like"/>
</dbReference>
<feature type="region of interest" description="Disordered" evidence="1">
    <location>
        <begin position="71"/>
        <end position="98"/>
    </location>
</feature>
<keyword evidence="3" id="KW-1185">Reference proteome</keyword>
<dbReference type="EMBL" id="CM029051">
    <property type="protein sequence ID" value="KAG2561825.1"/>
    <property type="molecule type" value="Genomic_DNA"/>
</dbReference>
<gene>
    <name evidence="2" type="ORF">PVAP13_8KG231400</name>
</gene>
<sequence>MHPLSQFQMRAAPVRARKANRATELLHLAARARLTVLPSSVDTSGSEHEAATLSSLVNEYLLETDATVPSSSLLTVDQDSDGEDGHGRSGSSAPPAGVVDEIRAILDPSGPPDDLRLRLVAVVGSVVEGLDEVRESRSAFRRAVMSRLRERGHDAGLCKARWDKSSGMVAGSYEYIDVIVSEEKETRFIVDMGFAAEFEVARPTAEFEAVSAVLPEFLVAPAEDVRRLIKVAASAARRSLKSQGLSVPPWRKRRFMVAKWFGPYRRTVNVVPASAGAAIAGSTGAATVCATILGFGPLPTTGTSSALLG</sequence>
<dbReference type="Proteomes" id="UP000823388">
    <property type="component" value="Chromosome 8K"/>
</dbReference>
<dbReference type="AlphaFoldDB" id="A0A8T0PL36"/>
<reference evidence="2" key="1">
    <citation type="submission" date="2020-05" db="EMBL/GenBank/DDBJ databases">
        <title>WGS assembly of Panicum virgatum.</title>
        <authorList>
            <person name="Lovell J.T."/>
            <person name="Jenkins J."/>
            <person name="Shu S."/>
            <person name="Juenger T.E."/>
            <person name="Schmutz J."/>
        </authorList>
    </citation>
    <scope>NUCLEOTIDE SEQUENCE</scope>
    <source>
        <strain evidence="2">AP13</strain>
    </source>
</reference>
<dbReference type="PANTHER" id="PTHR31579">
    <property type="entry name" value="OS03G0796600 PROTEIN"/>
    <property type="match status" value="1"/>
</dbReference>
<evidence type="ECO:0000256" key="1">
    <source>
        <dbReference type="SAM" id="MobiDB-lite"/>
    </source>
</evidence>
<organism evidence="2 3">
    <name type="scientific">Panicum virgatum</name>
    <name type="common">Blackwell switchgrass</name>
    <dbReference type="NCBI Taxonomy" id="38727"/>
    <lineage>
        <taxon>Eukaryota</taxon>
        <taxon>Viridiplantae</taxon>
        <taxon>Streptophyta</taxon>
        <taxon>Embryophyta</taxon>
        <taxon>Tracheophyta</taxon>
        <taxon>Spermatophyta</taxon>
        <taxon>Magnoliopsida</taxon>
        <taxon>Liliopsida</taxon>
        <taxon>Poales</taxon>
        <taxon>Poaceae</taxon>
        <taxon>PACMAD clade</taxon>
        <taxon>Panicoideae</taxon>
        <taxon>Panicodae</taxon>
        <taxon>Paniceae</taxon>
        <taxon>Panicinae</taxon>
        <taxon>Panicum</taxon>
        <taxon>Panicum sect. Hiantes</taxon>
    </lineage>
</organism>
<evidence type="ECO:0000313" key="2">
    <source>
        <dbReference type="EMBL" id="KAG2561825.1"/>
    </source>
</evidence>
<dbReference type="PANTHER" id="PTHR31579:SF90">
    <property type="entry name" value="OS11G0437600 PROTEIN"/>
    <property type="match status" value="1"/>
</dbReference>
<protein>
    <recommendedName>
        <fullName evidence="4">DUF506 family protein</fullName>
    </recommendedName>
</protein>
<evidence type="ECO:0000313" key="3">
    <source>
        <dbReference type="Proteomes" id="UP000823388"/>
    </source>
</evidence>
<comment type="caution">
    <text evidence="2">The sequence shown here is derived from an EMBL/GenBank/DDBJ whole genome shotgun (WGS) entry which is preliminary data.</text>
</comment>
<dbReference type="Pfam" id="PF04720">
    <property type="entry name" value="PDDEXK_6"/>
    <property type="match status" value="1"/>
</dbReference>
<accession>A0A8T0PL36</accession>
<proteinExistence type="predicted"/>
<name>A0A8T0PL36_PANVG</name>
<dbReference type="NCBIfam" id="TIGR01615">
    <property type="entry name" value="A_thal_3542"/>
    <property type="match status" value="1"/>
</dbReference>
<evidence type="ECO:0008006" key="4">
    <source>
        <dbReference type="Google" id="ProtNLM"/>
    </source>
</evidence>